<proteinExistence type="predicted"/>
<protein>
    <submittedName>
        <fullName evidence="1">Uncharacterized protein</fullName>
    </submittedName>
</protein>
<evidence type="ECO:0000313" key="1">
    <source>
        <dbReference type="EMBL" id="MBK0395544.1"/>
    </source>
</evidence>
<reference evidence="1 2" key="1">
    <citation type="journal article" date="2021" name="Pathogens">
        <title>Isolation and Characterization of Kingella bonacorsii sp. nov., A Novel Kingella Species Detected in a Stable Periodontitis Subject.</title>
        <authorList>
            <person name="Antezack A."/>
            <person name="Boxberger M."/>
            <person name="Rolland C."/>
            <person name="Monnet-Corti V."/>
            <person name="La Scola B."/>
        </authorList>
    </citation>
    <scope>NUCLEOTIDE SEQUENCE [LARGE SCALE GENOMIC DNA]</scope>
    <source>
        <strain evidence="1 2">Marseille-Q4569</strain>
    </source>
</reference>
<dbReference type="EMBL" id="JAEHNZ010000001">
    <property type="protein sequence ID" value="MBK0395544.1"/>
    <property type="molecule type" value="Genomic_DNA"/>
</dbReference>
<keyword evidence="2" id="KW-1185">Reference proteome</keyword>
<evidence type="ECO:0000313" key="2">
    <source>
        <dbReference type="Proteomes" id="UP000614058"/>
    </source>
</evidence>
<comment type="caution">
    <text evidence="1">The sequence shown here is derived from an EMBL/GenBank/DDBJ whole genome shotgun (WGS) entry which is preliminary data.</text>
</comment>
<accession>A0ABS1BQM4</accession>
<sequence length="148" mass="17088">MNPEKQKTYVKLIKSLFNGMVDAEPYQITEEVVEMVDTMFDEISTCHERIRPLAIMADFIAGSVYKLLPNELTYLFGHKNFTEYLKATARDEVMSFLRQSKTNAALKVMEAFVDSWLKYTAKDRRMKICIVSGQTRWRSAITNALMGI</sequence>
<dbReference type="RefSeq" id="WP_200521611.1">
    <property type="nucleotide sequence ID" value="NZ_JAEHNZ010000001.1"/>
</dbReference>
<organism evidence="1 2">
    <name type="scientific">Kingella bonacorsii</name>
    <dbReference type="NCBI Taxonomy" id="2796361"/>
    <lineage>
        <taxon>Bacteria</taxon>
        <taxon>Pseudomonadati</taxon>
        <taxon>Pseudomonadota</taxon>
        <taxon>Betaproteobacteria</taxon>
        <taxon>Neisseriales</taxon>
        <taxon>Neisseriaceae</taxon>
        <taxon>Kingella</taxon>
    </lineage>
</organism>
<dbReference type="Proteomes" id="UP000614058">
    <property type="component" value="Unassembled WGS sequence"/>
</dbReference>
<name>A0ABS1BQM4_9NEIS</name>
<gene>
    <name evidence="1" type="ORF">JDW22_02795</name>
</gene>